<sequence length="174" mass="18157">MKKLLSLAALAAIMMVGAAGAAQAANLTAAAGATGQGDMTLRLGASFDWDKTWWESSTGHLTGYWDTGVTYWGAGDRAGARYSLSVAPVFVYQFNGDSVKPFIEAGIGIAGFTGSEVGDHDLGSAFAFEDRLGFGLKFAGGQSVGIRAIHYSNAGLAMPNDGIESYSLFYSHPL</sequence>
<evidence type="ECO:0000313" key="2">
    <source>
        <dbReference type="EMBL" id="ANI13311.1"/>
    </source>
</evidence>
<dbReference type="PIRSF" id="PIRSF029681">
    <property type="entry name" value="PagL"/>
    <property type="match status" value="1"/>
</dbReference>
<reference evidence="2 3" key="1">
    <citation type="submission" date="2016-05" db="EMBL/GenBank/DDBJ databases">
        <title>Genome Sequence of Pseudomonas citronellolis Strain SJTE-3, an Estrogens and Persistent Organic Pollutants degradation strain.</title>
        <authorList>
            <person name="Liang R."/>
        </authorList>
    </citation>
    <scope>NUCLEOTIDE SEQUENCE [LARGE SCALE GENOMIC DNA]</scope>
    <source>
        <strain evidence="2 3">SJTE-3</strain>
    </source>
</reference>
<keyword evidence="1" id="KW-0998">Cell outer membrane</keyword>
<dbReference type="GO" id="GO:0050528">
    <property type="term" value="F:acyloxyacyl hydrolase activity"/>
    <property type="evidence" value="ECO:0007669"/>
    <property type="project" value="UniProtKB-EC"/>
</dbReference>
<protein>
    <recommendedName>
        <fullName evidence="1">Lipid A deacylase</fullName>
        <ecNumber evidence="1">3.1.1.77</ecNumber>
    </recommendedName>
    <alternativeName>
        <fullName evidence="1">LPS 3-O-deacylase</fullName>
    </alternativeName>
    <alternativeName>
        <fullName evidence="1">Outer membrane enzyme</fullName>
    </alternativeName>
</protein>
<evidence type="ECO:0000256" key="1">
    <source>
        <dbReference type="PIRNR" id="PIRNR029681"/>
    </source>
</evidence>
<accession>A0A1A9K789</accession>
<dbReference type="Pfam" id="PF09411">
    <property type="entry name" value="PagL"/>
    <property type="match status" value="1"/>
</dbReference>
<name>A0A1A9K789_9PSED</name>
<comment type="similarity">
    <text evidence="1">Belongs to the PagL family.</text>
</comment>
<proteinExistence type="inferred from homology"/>
<dbReference type="Gene3D" id="2.40.160.20">
    <property type="match status" value="1"/>
</dbReference>
<evidence type="ECO:0000313" key="3">
    <source>
        <dbReference type="Proteomes" id="UP000077748"/>
    </source>
</evidence>
<comment type="subcellular location">
    <subcellularLocation>
        <location evidence="1">Cell outer membrane</location>
        <topology evidence="1">Multi-pass membrane protein</topology>
    </subcellularLocation>
</comment>
<keyword evidence="1" id="KW-0472">Membrane</keyword>
<comment type="catalytic activity">
    <reaction evidence="1">
        <text>a 3-(acyloxy)acyl derivative of bacterial toxin + H2O = a 3-hydroxyacyl derivative of bacterial toxin + a fatty acid + H(+)</text>
        <dbReference type="Rhea" id="RHEA:12032"/>
        <dbReference type="ChEBI" id="CHEBI:15377"/>
        <dbReference type="ChEBI" id="CHEBI:15378"/>
        <dbReference type="ChEBI" id="CHEBI:28868"/>
        <dbReference type="ChEBI" id="CHEBI:136853"/>
        <dbReference type="ChEBI" id="CHEBI:140675"/>
        <dbReference type="EC" id="3.1.1.77"/>
    </reaction>
</comment>
<dbReference type="Proteomes" id="UP000077748">
    <property type="component" value="Chromosome"/>
</dbReference>
<dbReference type="AlphaFoldDB" id="A0A1A9K789"/>
<gene>
    <name evidence="2" type="ORF">A9C11_04635</name>
</gene>
<dbReference type="RefSeq" id="WP_009617456.1">
    <property type="nucleotide sequence ID" value="NZ_CP015878.1"/>
</dbReference>
<comment type="function">
    <text evidence="1">Has lipid A 3-O-deacylase activity. Hydrolyzes the ester bond at the 3 position of lipid A, a bioactive component of lipopolysaccharide (LPS), thereby releasing the primary fatty acyl moiety.</text>
</comment>
<dbReference type="EC" id="3.1.1.77" evidence="1"/>
<comment type="subunit">
    <text evidence="1">Homodimer.</text>
</comment>
<dbReference type="EMBL" id="CP015878">
    <property type="protein sequence ID" value="ANI13311.1"/>
    <property type="molecule type" value="Genomic_DNA"/>
</dbReference>
<dbReference type="InterPro" id="IPR018550">
    <property type="entry name" value="Lipid-A_deacylase-rel"/>
</dbReference>
<keyword evidence="1" id="KW-0378">Hydrolase</keyword>
<organism evidence="2 3">
    <name type="scientific">Pseudomonas citronellolis</name>
    <dbReference type="NCBI Taxonomy" id="53408"/>
    <lineage>
        <taxon>Bacteria</taxon>
        <taxon>Pseudomonadati</taxon>
        <taxon>Pseudomonadota</taxon>
        <taxon>Gammaproteobacteria</taxon>
        <taxon>Pseudomonadales</taxon>
        <taxon>Pseudomonadaceae</taxon>
        <taxon>Pseudomonas</taxon>
    </lineage>
</organism>
<dbReference type="GO" id="GO:0009279">
    <property type="term" value="C:cell outer membrane"/>
    <property type="evidence" value="ECO:0007669"/>
    <property type="project" value="UniProtKB-SubCell"/>
</dbReference>